<dbReference type="EMBL" id="JACMSC010000044">
    <property type="protein sequence ID" value="KAG6467447.1"/>
    <property type="molecule type" value="Genomic_DNA"/>
</dbReference>
<dbReference type="InterPro" id="IPR000070">
    <property type="entry name" value="Pectinesterase_cat"/>
</dbReference>
<feature type="domain" description="Pectinesterase catalytic" evidence="4">
    <location>
        <begin position="1"/>
        <end position="70"/>
    </location>
</feature>
<dbReference type="AlphaFoldDB" id="A0A8J5C2R6"/>
<evidence type="ECO:0000256" key="2">
    <source>
        <dbReference type="ARBA" id="ARBA00022801"/>
    </source>
</evidence>
<dbReference type="InterPro" id="IPR011050">
    <property type="entry name" value="Pectin_lyase_fold/virulence"/>
</dbReference>
<comment type="pathway">
    <text evidence="1">Glycan metabolism; pectin degradation; 2-dehydro-3-deoxy-D-gluconate from pectin: step 1/5.</text>
</comment>
<dbReference type="SUPFAM" id="SSF51126">
    <property type="entry name" value="Pectin lyase-like"/>
    <property type="match status" value="1"/>
</dbReference>
<dbReference type="GO" id="GO:0030599">
    <property type="term" value="F:pectinesterase activity"/>
    <property type="evidence" value="ECO:0007669"/>
    <property type="project" value="InterPro"/>
</dbReference>
<keyword evidence="2" id="KW-0378">Hydrolase</keyword>
<sequence length="181" mass="19970">MKTELGDLIDPAGWLEWDDRPAPNTLYYGEYMNTGAGADTSRRVTWPGHHVINNSSEAEKFTVGSFLSGDSWIPATDVPFTSSADKVPTTTLSSRNSSQGRWNMGGWQLSSAGLKLGGGSLFSRRDQLPSVGVRQLNHHLQQPLLRWSMAHLLNLQQPFWPADQHLKEEMLPGGATPLLSE</sequence>
<dbReference type="GO" id="GO:0042545">
    <property type="term" value="P:cell wall modification"/>
    <property type="evidence" value="ECO:0007669"/>
    <property type="project" value="InterPro"/>
</dbReference>
<keyword evidence="3" id="KW-0063">Aspartyl esterase</keyword>
<dbReference type="Proteomes" id="UP000734854">
    <property type="component" value="Unassembled WGS sequence"/>
</dbReference>
<dbReference type="Gene3D" id="2.160.20.10">
    <property type="entry name" value="Single-stranded right-handed beta-helix, Pectin lyase-like"/>
    <property type="match status" value="1"/>
</dbReference>
<accession>A0A8J5C2R6</accession>
<evidence type="ECO:0000259" key="4">
    <source>
        <dbReference type="Pfam" id="PF01095"/>
    </source>
</evidence>
<comment type="caution">
    <text evidence="5">The sequence shown here is derived from an EMBL/GenBank/DDBJ whole genome shotgun (WGS) entry which is preliminary data.</text>
</comment>
<reference evidence="5 6" key="1">
    <citation type="submission" date="2020-08" db="EMBL/GenBank/DDBJ databases">
        <title>Plant Genome Project.</title>
        <authorList>
            <person name="Zhang R.-G."/>
        </authorList>
    </citation>
    <scope>NUCLEOTIDE SEQUENCE [LARGE SCALE GENOMIC DNA]</scope>
    <source>
        <tissue evidence="5">Rhizome</tissue>
    </source>
</reference>
<dbReference type="UniPathway" id="UPA00545">
    <property type="reaction ID" value="UER00823"/>
</dbReference>
<gene>
    <name evidence="5" type="ORF">ZIOFF_074703</name>
</gene>
<organism evidence="5 6">
    <name type="scientific">Zingiber officinale</name>
    <name type="common">Ginger</name>
    <name type="synonym">Amomum zingiber</name>
    <dbReference type="NCBI Taxonomy" id="94328"/>
    <lineage>
        <taxon>Eukaryota</taxon>
        <taxon>Viridiplantae</taxon>
        <taxon>Streptophyta</taxon>
        <taxon>Embryophyta</taxon>
        <taxon>Tracheophyta</taxon>
        <taxon>Spermatophyta</taxon>
        <taxon>Magnoliopsida</taxon>
        <taxon>Liliopsida</taxon>
        <taxon>Zingiberales</taxon>
        <taxon>Zingiberaceae</taxon>
        <taxon>Zingiber</taxon>
    </lineage>
</organism>
<protein>
    <recommendedName>
        <fullName evidence="4">Pectinesterase catalytic domain-containing protein</fullName>
    </recommendedName>
</protein>
<dbReference type="GO" id="GO:0045490">
    <property type="term" value="P:pectin catabolic process"/>
    <property type="evidence" value="ECO:0007669"/>
    <property type="project" value="UniProtKB-UniPathway"/>
</dbReference>
<keyword evidence="6" id="KW-1185">Reference proteome</keyword>
<dbReference type="PANTHER" id="PTHR31707">
    <property type="entry name" value="PECTINESTERASE"/>
    <property type="match status" value="1"/>
</dbReference>
<evidence type="ECO:0000256" key="1">
    <source>
        <dbReference type="ARBA" id="ARBA00005184"/>
    </source>
</evidence>
<evidence type="ECO:0000256" key="3">
    <source>
        <dbReference type="ARBA" id="ARBA00023085"/>
    </source>
</evidence>
<evidence type="ECO:0000313" key="6">
    <source>
        <dbReference type="Proteomes" id="UP000734854"/>
    </source>
</evidence>
<dbReference type="Pfam" id="PF01095">
    <property type="entry name" value="Pectinesterase"/>
    <property type="match status" value="1"/>
</dbReference>
<evidence type="ECO:0000313" key="5">
    <source>
        <dbReference type="EMBL" id="KAG6467447.1"/>
    </source>
</evidence>
<proteinExistence type="predicted"/>
<name>A0A8J5C2R6_ZINOF</name>
<dbReference type="InterPro" id="IPR012334">
    <property type="entry name" value="Pectin_lyas_fold"/>
</dbReference>